<feature type="compositionally biased region" description="Basic and acidic residues" evidence="1">
    <location>
        <begin position="48"/>
        <end position="60"/>
    </location>
</feature>
<keyword evidence="3" id="KW-1185">Reference proteome</keyword>
<dbReference type="AlphaFoldDB" id="W9RUZ6"/>
<name>W9RUZ6_9ROSA</name>
<protein>
    <submittedName>
        <fullName evidence="2">Uncharacterized protein</fullName>
    </submittedName>
</protein>
<feature type="region of interest" description="Disordered" evidence="1">
    <location>
        <begin position="32"/>
        <end position="74"/>
    </location>
</feature>
<dbReference type="EMBL" id="KE345702">
    <property type="protein sequence ID" value="EXC11726.1"/>
    <property type="molecule type" value="Genomic_DNA"/>
</dbReference>
<evidence type="ECO:0000313" key="2">
    <source>
        <dbReference type="EMBL" id="EXC11726.1"/>
    </source>
</evidence>
<evidence type="ECO:0000256" key="1">
    <source>
        <dbReference type="SAM" id="MobiDB-lite"/>
    </source>
</evidence>
<gene>
    <name evidence="2" type="ORF">L484_020779</name>
</gene>
<accession>W9RUZ6</accession>
<evidence type="ECO:0000313" key="3">
    <source>
        <dbReference type="Proteomes" id="UP000030645"/>
    </source>
</evidence>
<organism evidence="2 3">
    <name type="scientific">Morus notabilis</name>
    <dbReference type="NCBI Taxonomy" id="981085"/>
    <lineage>
        <taxon>Eukaryota</taxon>
        <taxon>Viridiplantae</taxon>
        <taxon>Streptophyta</taxon>
        <taxon>Embryophyta</taxon>
        <taxon>Tracheophyta</taxon>
        <taxon>Spermatophyta</taxon>
        <taxon>Magnoliopsida</taxon>
        <taxon>eudicotyledons</taxon>
        <taxon>Gunneridae</taxon>
        <taxon>Pentapetalae</taxon>
        <taxon>rosids</taxon>
        <taxon>fabids</taxon>
        <taxon>Rosales</taxon>
        <taxon>Moraceae</taxon>
        <taxon>Moreae</taxon>
        <taxon>Morus</taxon>
    </lineage>
</organism>
<reference evidence="3" key="1">
    <citation type="submission" date="2013-01" db="EMBL/GenBank/DDBJ databases">
        <title>Draft Genome Sequence of a Mulberry Tree, Morus notabilis C.K. Schneid.</title>
        <authorList>
            <person name="He N."/>
            <person name="Zhao S."/>
        </authorList>
    </citation>
    <scope>NUCLEOTIDE SEQUENCE</scope>
</reference>
<sequence length="74" mass="8233">MGGHDFTSFDSLDELSMAPSFQIHEILAHACSTSNPHPLPTASRRHVEKSQEENHSDRCAHSTIPKTPGNIRRL</sequence>
<proteinExistence type="predicted"/>
<dbReference type="Proteomes" id="UP000030645">
    <property type="component" value="Unassembled WGS sequence"/>
</dbReference>